<dbReference type="InterPro" id="IPR013325">
    <property type="entry name" value="RNA_pol_sigma_r2"/>
</dbReference>
<evidence type="ECO:0000256" key="1">
    <source>
        <dbReference type="ARBA" id="ARBA00010641"/>
    </source>
</evidence>
<dbReference type="InterPro" id="IPR014284">
    <property type="entry name" value="RNA_pol_sigma-70_dom"/>
</dbReference>
<dbReference type="InterPro" id="IPR036388">
    <property type="entry name" value="WH-like_DNA-bd_sf"/>
</dbReference>
<name>A0A840RHK8_9NEIS</name>
<dbReference type="InterPro" id="IPR013324">
    <property type="entry name" value="RNA_pol_sigma_r3/r4-like"/>
</dbReference>
<dbReference type="NCBIfam" id="TIGR02937">
    <property type="entry name" value="sigma70-ECF"/>
    <property type="match status" value="1"/>
</dbReference>
<dbReference type="PANTHER" id="PTHR43133">
    <property type="entry name" value="RNA POLYMERASE ECF-TYPE SIGMA FACTO"/>
    <property type="match status" value="1"/>
</dbReference>
<dbReference type="Gene3D" id="1.10.10.10">
    <property type="entry name" value="Winged helix-like DNA-binding domain superfamily/Winged helix DNA-binding domain"/>
    <property type="match status" value="1"/>
</dbReference>
<dbReference type="InterPro" id="IPR039425">
    <property type="entry name" value="RNA_pol_sigma-70-like"/>
</dbReference>
<evidence type="ECO:0000259" key="6">
    <source>
        <dbReference type="Pfam" id="PF04542"/>
    </source>
</evidence>
<evidence type="ECO:0000259" key="7">
    <source>
        <dbReference type="Pfam" id="PF08281"/>
    </source>
</evidence>
<dbReference type="InterPro" id="IPR013249">
    <property type="entry name" value="RNA_pol_sigma70_r4_t2"/>
</dbReference>
<organism evidence="8 9">
    <name type="scientific">Silvimonas terrae</name>
    <dbReference type="NCBI Taxonomy" id="300266"/>
    <lineage>
        <taxon>Bacteria</taxon>
        <taxon>Pseudomonadati</taxon>
        <taxon>Pseudomonadota</taxon>
        <taxon>Betaproteobacteria</taxon>
        <taxon>Neisseriales</taxon>
        <taxon>Chitinibacteraceae</taxon>
        <taxon>Silvimonas</taxon>
    </lineage>
</organism>
<dbReference type="AlphaFoldDB" id="A0A840RHK8"/>
<dbReference type="Gene3D" id="1.10.1740.10">
    <property type="match status" value="1"/>
</dbReference>
<dbReference type="Pfam" id="PF08281">
    <property type="entry name" value="Sigma70_r4_2"/>
    <property type="match status" value="1"/>
</dbReference>
<evidence type="ECO:0000256" key="5">
    <source>
        <dbReference type="ARBA" id="ARBA00023163"/>
    </source>
</evidence>
<gene>
    <name evidence="8" type="ORF">HNQ50_002657</name>
</gene>
<feature type="domain" description="RNA polymerase sigma-70 region 2" evidence="6">
    <location>
        <begin position="9"/>
        <end position="71"/>
    </location>
</feature>
<evidence type="ECO:0000256" key="3">
    <source>
        <dbReference type="ARBA" id="ARBA00023082"/>
    </source>
</evidence>
<keyword evidence="3" id="KW-0731">Sigma factor</keyword>
<keyword evidence="9" id="KW-1185">Reference proteome</keyword>
<evidence type="ECO:0000256" key="2">
    <source>
        <dbReference type="ARBA" id="ARBA00023015"/>
    </source>
</evidence>
<comment type="similarity">
    <text evidence="1">Belongs to the sigma-70 factor family. ECF subfamily.</text>
</comment>
<dbReference type="EMBL" id="JACHHN010000005">
    <property type="protein sequence ID" value="MBB5191920.1"/>
    <property type="molecule type" value="Genomic_DNA"/>
</dbReference>
<evidence type="ECO:0000313" key="8">
    <source>
        <dbReference type="EMBL" id="MBB5191920.1"/>
    </source>
</evidence>
<dbReference type="SUPFAM" id="SSF88659">
    <property type="entry name" value="Sigma3 and sigma4 domains of RNA polymerase sigma factors"/>
    <property type="match status" value="1"/>
</dbReference>
<reference evidence="8 9" key="1">
    <citation type="submission" date="2020-08" db="EMBL/GenBank/DDBJ databases">
        <title>Genomic Encyclopedia of Type Strains, Phase IV (KMG-IV): sequencing the most valuable type-strain genomes for metagenomic binning, comparative biology and taxonomic classification.</title>
        <authorList>
            <person name="Goeker M."/>
        </authorList>
    </citation>
    <scope>NUCLEOTIDE SEQUENCE [LARGE SCALE GENOMIC DNA]</scope>
    <source>
        <strain evidence="8 9">DSM 18233</strain>
    </source>
</reference>
<keyword evidence="4" id="KW-0238">DNA-binding</keyword>
<keyword evidence="5" id="KW-0804">Transcription</keyword>
<proteinExistence type="inferred from homology"/>
<dbReference type="GO" id="GO:0016987">
    <property type="term" value="F:sigma factor activity"/>
    <property type="evidence" value="ECO:0007669"/>
    <property type="project" value="UniProtKB-KW"/>
</dbReference>
<dbReference type="GO" id="GO:0006352">
    <property type="term" value="P:DNA-templated transcription initiation"/>
    <property type="evidence" value="ECO:0007669"/>
    <property type="project" value="InterPro"/>
</dbReference>
<feature type="domain" description="RNA polymerase sigma factor 70 region 4 type 2" evidence="7">
    <location>
        <begin position="130"/>
        <end position="175"/>
    </location>
</feature>
<dbReference type="Pfam" id="PF04542">
    <property type="entry name" value="Sigma70_r2"/>
    <property type="match status" value="1"/>
</dbReference>
<comment type="caution">
    <text evidence="8">The sequence shown here is derived from an EMBL/GenBank/DDBJ whole genome shotgun (WGS) entry which is preliminary data.</text>
</comment>
<dbReference type="SUPFAM" id="SSF88946">
    <property type="entry name" value="Sigma2 domain of RNA polymerase sigma factors"/>
    <property type="match status" value="1"/>
</dbReference>
<dbReference type="Proteomes" id="UP000543030">
    <property type="component" value="Unassembled WGS sequence"/>
</dbReference>
<dbReference type="InterPro" id="IPR014289">
    <property type="entry name" value="RNA_pol_sigma-24-rel"/>
</dbReference>
<evidence type="ECO:0000313" key="9">
    <source>
        <dbReference type="Proteomes" id="UP000543030"/>
    </source>
</evidence>
<dbReference type="NCBIfam" id="TIGR02943">
    <property type="entry name" value="Sig70_famx1"/>
    <property type="match status" value="1"/>
</dbReference>
<dbReference type="PANTHER" id="PTHR43133:SF8">
    <property type="entry name" value="RNA POLYMERASE SIGMA FACTOR HI_1459-RELATED"/>
    <property type="match status" value="1"/>
</dbReference>
<protein>
    <submittedName>
        <fullName evidence="8">RNA polymerase sigma-70 factor (ECF subfamily)</fullName>
    </submittedName>
</protein>
<dbReference type="RefSeq" id="WP_184101443.1">
    <property type="nucleotide sequence ID" value="NZ_JACHHN010000005.1"/>
</dbReference>
<dbReference type="InterPro" id="IPR007627">
    <property type="entry name" value="RNA_pol_sigma70_r2"/>
</dbReference>
<accession>A0A840RHK8</accession>
<dbReference type="GO" id="GO:0003677">
    <property type="term" value="F:DNA binding"/>
    <property type="evidence" value="ECO:0007669"/>
    <property type="project" value="UniProtKB-KW"/>
</dbReference>
<keyword evidence="2" id="KW-0805">Transcription regulation</keyword>
<sequence>MSLAESLHALRPDLLRYARYQLGDDTSAEDAVQETLLAALEKPESFSGQSSLRTWVTAILKFKVIDVQRRRYKDPLHIHPQLDEENDLSDFDTLFDKTGHWGSEGPRHWSHPDASLQDKQFWSTFEACRKAMPARTALVFCLREITGLEIEAICQQLEITTTNCSVLLYRARMALRLCLQKNWFDDEVAG</sequence>
<evidence type="ECO:0000256" key="4">
    <source>
        <dbReference type="ARBA" id="ARBA00023125"/>
    </source>
</evidence>